<dbReference type="RefSeq" id="XP_067918871.1">
    <property type="nucleotide sequence ID" value="XM_068069152.1"/>
</dbReference>
<evidence type="ECO:0000313" key="3">
    <source>
        <dbReference type="Proteomes" id="UP000221165"/>
    </source>
</evidence>
<dbReference type="AlphaFoldDB" id="A0A2C6KL91"/>
<feature type="compositionally biased region" description="Basic and acidic residues" evidence="1">
    <location>
        <begin position="147"/>
        <end position="166"/>
    </location>
</feature>
<reference evidence="2 3" key="1">
    <citation type="journal article" date="2017" name="Int. J. Parasitol.">
        <title>The genome of the protozoan parasite Cystoisospora suis and a reverse vaccinology approach to identify vaccine candidates.</title>
        <authorList>
            <person name="Palmieri N."/>
            <person name="Shrestha A."/>
            <person name="Ruttkowski B."/>
            <person name="Beck T."/>
            <person name="Vogl C."/>
            <person name="Tomley F."/>
            <person name="Blake D.P."/>
            <person name="Joachim A."/>
        </authorList>
    </citation>
    <scope>NUCLEOTIDE SEQUENCE [LARGE SCALE GENOMIC DNA]</scope>
    <source>
        <strain evidence="2 3">Wien I</strain>
    </source>
</reference>
<dbReference type="Proteomes" id="UP000221165">
    <property type="component" value="Unassembled WGS sequence"/>
</dbReference>
<proteinExistence type="predicted"/>
<organism evidence="2 3">
    <name type="scientific">Cystoisospora suis</name>
    <dbReference type="NCBI Taxonomy" id="483139"/>
    <lineage>
        <taxon>Eukaryota</taxon>
        <taxon>Sar</taxon>
        <taxon>Alveolata</taxon>
        <taxon>Apicomplexa</taxon>
        <taxon>Conoidasida</taxon>
        <taxon>Coccidia</taxon>
        <taxon>Eucoccidiorida</taxon>
        <taxon>Eimeriorina</taxon>
        <taxon>Sarcocystidae</taxon>
        <taxon>Cystoisospora</taxon>
    </lineage>
</organism>
<sequence>MGSAESRNSTQSEWSPSAGLIDTVTNARDPSRKETVYGFDGARDRSIANAYAQGDHKRERRVLRTSQGSSCACWVQLGGFDEAAGWLTAGIGRPVDLPSVTGHQDSLEGRRAADCQGSRILGDPRETIGPGTLRRELYERRKLRTHGQGEGDPPRKSTRTEGNHAC</sequence>
<gene>
    <name evidence="2" type="ORF">CSUI_009033</name>
</gene>
<feature type="compositionally biased region" description="Polar residues" evidence="1">
    <location>
        <begin position="1"/>
        <end position="15"/>
    </location>
</feature>
<dbReference type="EMBL" id="MIGC01005238">
    <property type="protein sequence ID" value="PHJ17146.1"/>
    <property type="molecule type" value="Genomic_DNA"/>
</dbReference>
<dbReference type="GeneID" id="94432363"/>
<evidence type="ECO:0000256" key="1">
    <source>
        <dbReference type="SAM" id="MobiDB-lite"/>
    </source>
</evidence>
<keyword evidence="3" id="KW-1185">Reference proteome</keyword>
<comment type="caution">
    <text evidence="2">The sequence shown here is derived from an EMBL/GenBank/DDBJ whole genome shotgun (WGS) entry which is preliminary data.</text>
</comment>
<accession>A0A2C6KL91</accession>
<feature type="region of interest" description="Disordered" evidence="1">
    <location>
        <begin position="1"/>
        <end position="32"/>
    </location>
</feature>
<protein>
    <submittedName>
        <fullName evidence="2">Uncharacterized protein</fullName>
    </submittedName>
</protein>
<name>A0A2C6KL91_9APIC</name>
<feature type="region of interest" description="Disordered" evidence="1">
    <location>
        <begin position="93"/>
        <end position="166"/>
    </location>
</feature>
<evidence type="ECO:0000313" key="2">
    <source>
        <dbReference type="EMBL" id="PHJ17146.1"/>
    </source>
</evidence>
<dbReference type="VEuPathDB" id="ToxoDB:CSUI_009033"/>